<dbReference type="AlphaFoldDB" id="A0A2S5IZV0"/>
<reference evidence="2 3" key="1">
    <citation type="journal article" date="2014" name="Int. J. Syst. Evol. Microbiol.">
        <title>Arthrobacter pityocampae sp. nov., isolated from Thaumetopoea pityocampa (Lep., Thaumetopoeidae).</title>
        <authorList>
            <person name="Ince I.A."/>
            <person name="Demirbag Z."/>
            <person name="Kati H."/>
        </authorList>
    </citation>
    <scope>NUCLEOTIDE SEQUENCE [LARGE SCALE GENOMIC DNA]</scope>
    <source>
        <strain evidence="2 3">Tp2</strain>
    </source>
</reference>
<organism evidence="2 3">
    <name type="scientific">Arthrobacter pityocampae</name>
    <dbReference type="NCBI Taxonomy" id="547334"/>
    <lineage>
        <taxon>Bacteria</taxon>
        <taxon>Bacillati</taxon>
        <taxon>Actinomycetota</taxon>
        <taxon>Actinomycetes</taxon>
        <taxon>Micrococcales</taxon>
        <taxon>Micrococcaceae</taxon>
        <taxon>Arthrobacter</taxon>
    </lineage>
</organism>
<evidence type="ECO:0000256" key="1">
    <source>
        <dbReference type="SAM" id="Phobius"/>
    </source>
</evidence>
<evidence type="ECO:0000313" key="2">
    <source>
        <dbReference type="EMBL" id="PPB50089.1"/>
    </source>
</evidence>
<feature type="transmembrane region" description="Helical" evidence="1">
    <location>
        <begin position="110"/>
        <end position="127"/>
    </location>
</feature>
<feature type="transmembrane region" description="Helical" evidence="1">
    <location>
        <begin position="35"/>
        <end position="54"/>
    </location>
</feature>
<feature type="transmembrane region" description="Helical" evidence="1">
    <location>
        <begin position="133"/>
        <end position="151"/>
    </location>
</feature>
<accession>A0A2S5IZV0</accession>
<keyword evidence="1" id="KW-0812">Transmembrane</keyword>
<keyword evidence="1" id="KW-0472">Membrane</keyword>
<keyword evidence="3" id="KW-1185">Reference proteome</keyword>
<dbReference type="EMBL" id="PRKW01000002">
    <property type="protein sequence ID" value="PPB50089.1"/>
    <property type="molecule type" value="Genomic_DNA"/>
</dbReference>
<sequence length="231" mass="24209">MSQGTDRRAIPQRSSRWATRSADILAAAKLTPNQISVGSVVFAAVGAAALIWSAHTDDAVSGAVLLAVAAACIPLRLLLNMLDGMLAVEKGMSSPVGDIYNELPDRISDVLFLGAAGIATAGLLSAGRVDLGVTLGFLAAILAVLTAYIRSLGSALGTRNFFDGPLAKPHRMWLLMAGVLVSIAEPWLPWSEGWVLVSTLALIALGSLLTCVRRLRRVSASLRARSKDLPA</sequence>
<dbReference type="InterPro" id="IPR043130">
    <property type="entry name" value="CDP-OH_PTrfase_TM_dom"/>
</dbReference>
<dbReference type="Gene3D" id="1.20.120.1760">
    <property type="match status" value="1"/>
</dbReference>
<protein>
    <submittedName>
        <fullName evidence="2">Phosphatidylinositol synthase</fullName>
    </submittedName>
</protein>
<feature type="transmembrane region" description="Helical" evidence="1">
    <location>
        <begin position="194"/>
        <end position="215"/>
    </location>
</feature>
<feature type="transmembrane region" description="Helical" evidence="1">
    <location>
        <begin position="172"/>
        <end position="188"/>
    </location>
</feature>
<feature type="transmembrane region" description="Helical" evidence="1">
    <location>
        <begin position="60"/>
        <end position="79"/>
    </location>
</feature>
<keyword evidence="1" id="KW-1133">Transmembrane helix</keyword>
<proteinExistence type="predicted"/>
<gene>
    <name evidence="2" type="ORF">C4K88_05295</name>
</gene>
<evidence type="ECO:0000313" key="3">
    <source>
        <dbReference type="Proteomes" id="UP000239297"/>
    </source>
</evidence>
<name>A0A2S5IZV0_9MICC</name>
<dbReference type="OrthoDB" id="1034332at2"/>
<comment type="caution">
    <text evidence="2">The sequence shown here is derived from an EMBL/GenBank/DDBJ whole genome shotgun (WGS) entry which is preliminary data.</text>
</comment>
<dbReference type="Proteomes" id="UP000239297">
    <property type="component" value="Unassembled WGS sequence"/>
</dbReference>